<keyword evidence="7" id="KW-0472">Membrane</keyword>
<sequence length="589" mass="65179">MYKTFWNLSHAKTTIKGNHSFTWLASLVALGIITDTQSLQAQETKQQKVSNQHEYTFTEELTPSDSDTNEDSPPVLLEVSPKKESDSNPLSADTVPQQITVESFEVVGSSVFSEEELSAILAEYQNRPLSLSELYQARSAITKLYTDKGYVNSGAYIPPQELEGGKVTISILEGKLEAINVTGTKRLDSDYIRARIEKNAGTPVNVESLLEALQMLRIDPLVKNVSAELSAGISPGTSLLEVAIEEADPFKITTRFDNKRSPSVGTNRRGVGFVHSNLLGFGDRITFDYTNTEGSDSIDTSYTLPLNASNGTFRVAYGTSSNEVIEEPFTALDIESESEYYELGIRQPLIGTPEEELALGLSFSFQESNTRLLDTPFRLSNGASADGETKIGALRFFQEYVNRDDTKVLALRSQFSVGLDVFGATQNVDGIPDSTFFSWRGQSQWVRRLDEDFLFLLRGDIQLSSTELVPLEQFRVGGFDSVRGYRQDFALGDNGLFASAEIRIPLFHLRKIDGVVQLTPFIDMGTIWNSDDLEIDNDFLASIGIGLNFSAGNGFNARLDWGIPLVDVDTQGDSLQEDGLYFTLNWSFL</sequence>
<evidence type="ECO:0000256" key="8">
    <source>
        <dbReference type="ARBA" id="ARBA00023237"/>
    </source>
</evidence>
<dbReference type="EMBL" id="CAACVJ010000168">
    <property type="protein sequence ID" value="VEP14247.1"/>
    <property type="molecule type" value="Genomic_DNA"/>
</dbReference>
<evidence type="ECO:0000313" key="11">
    <source>
        <dbReference type="EMBL" id="VEP14247.1"/>
    </source>
</evidence>
<dbReference type="InterPro" id="IPR034746">
    <property type="entry name" value="POTRA"/>
</dbReference>
<dbReference type="AlphaFoldDB" id="A0A563VS82"/>
<evidence type="ECO:0000256" key="2">
    <source>
        <dbReference type="ARBA" id="ARBA00009055"/>
    </source>
</evidence>
<keyword evidence="12" id="KW-1185">Reference proteome</keyword>
<dbReference type="RefSeq" id="WP_144864897.1">
    <property type="nucleotide sequence ID" value="NZ_LR213785.1"/>
</dbReference>
<dbReference type="GO" id="GO:0008320">
    <property type="term" value="F:protein transmembrane transporter activity"/>
    <property type="evidence" value="ECO:0007669"/>
    <property type="project" value="TreeGrafter"/>
</dbReference>
<evidence type="ECO:0000313" key="12">
    <source>
        <dbReference type="Proteomes" id="UP000320055"/>
    </source>
</evidence>
<comment type="subcellular location">
    <subcellularLocation>
        <location evidence="1">Cell outer membrane</location>
    </subcellularLocation>
</comment>
<reference evidence="11 12" key="1">
    <citation type="submission" date="2019-01" db="EMBL/GenBank/DDBJ databases">
        <authorList>
            <person name="Brito A."/>
        </authorList>
    </citation>
    <scope>NUCLEOTIDE SEQUENCE [LARGE SCALE GENOMIC DNA]</scope>
    <source>
        <strain evidence="11">1</strain>
    </source>
</reference>
<dbReference type="Pfam" id="PF08479">
    <property type="entry name" value="POTRA_2"/>
    <property type="match status" value="1"/>
</dbReference>
<dbReference type="PROSITE" id="PS51779">
    <property type="entry name" value="POTRA"/>
    <property type="match status" value="1"/>
</dbReference>
<dbReference type="InterPro" id="IPR005565">
    <property type="entry name" value="Hemolysn_activator_HlyB_C"/>
</dbReference>
<organism evidence="11 12">
    <name type="scientific">Hyella patelloides LEGE 07179</name>
    <dbReference type="NCBI Taxonomy" id="945734"/>
    <lineage>
        <taxon>Bacteria</taxon>
        <taxon>Bacillati</taxon>
        <taxon>Cyanobacteriota</taxon>
        <taxon>Cyanophyceae</taxon>
        <taxon>Pleurocapsales</taxon>
        <taxon>Hyellaceae</taxon>
        <taxon>Hyella</taxon>
    </lineage>
</organism>
<dbReference type="Pfam" id="PF03865">
    <property type="entry name" value="ShlB"/>
    <property type="match status" value="1"/>
</dbReference>
<dbReference type="GO" id="GO:0098046">
    <property type="term" value="C:type V protein secretion system complex"/>
    <property type="evidence" value="ECO:0007669"/>
    <property type="project" value="TreeGrafter"/>
</dbReference>
<dbReference type="InterPro" id="IPR051544">
    <property type="entry name" value="TPS_OM_transporter"/>
</dbReference>
<accession>A0A563VS82</accession>
<evidence type="ECO:0000256" key="6">
    <source>
        <dbReference type="ARBA" id="ARBA00022927"/>
    </source>
</evidence>
<dbReference type="OrthoDB" id="596066at2"/>
<dbReference type="PANTHER" id="PTHR34597:SF3">
    <property type="entry name" value="OUTER MEMBRANE TRANSPORTER CDIB"/>
    <property type="match status" value="1"/>
</dbReference>
<keyword evidence="3" id="KW-0813">Transport</keyword>
<keyword evidence="5" id="KW-0812">Transmembrane</keyword>
<evidence type="ECO:0000256" key="5">
    <source>
        <dbReference type="ARBA" id="ARBA00022692"/>
    </source>
</evidence>
<gene>
    <name evidence="11" type="ORF">H1P_250039</name>
</gene>
<protein>
    <submittedName>
        <fullName evidence="11">Hemolysin activation/secretion protein</fullName>
    </submittedName>
</protein>
<evidence type="ECO:0000256" key="3">
    <source>
        <dbReference type="ARBA" id="ARBA00022448"/>
    </source>
</evidence>
<dbReference type="InterPro" id="IPR013686">
    <property type="entry name" value="Polypept-transport_assoc_ShlB"/>
</dbReference>
<dbReference type="PANTHER" id="PTHR34597">
    <property type="entry name" value="SLR1661 PROTEIN"/>
    <property type="match status" value="1"/>
</dbReference>
<keyword evidence="4" id="KW-1134">Transmembrane beta strand</keyword>
<dbReference type="GO" id="GO:0046819">
    <property type="term" value="P:protein secretion by the type V secretion system"/>
    <property type="evidence" value="ECO:0007669"/>
    <property type="project" value="TreeGrafter"/>
</dbReference>
<dbReference type="Gene3D" id="3.10.20.310">
    <property type="entry name" value="membrane protein fhac"/>
    <property type="match status" value="1"/>
</dbReference>
<feature type="domain" description="POTRA" evidence="10">
    <location>
        <begin position="99"/>
        <end position="174"/>
    </location>
</feature>
<dbReference type="Gene3D" id="2.40.160.50">
    <property type="entry name" value="membrane protein fhac: a member of the omp85/tpsb transporter family"/>
    <property type="match status" value="1"/>
</dbReference>
<evidence type="ECO:0000256" key="4">
    <source>
        <dbReference type="ARBA" id="ARBA00022452"/>
    </source>
</evidence>
<name>A0A563VS82_9CYAN</name>
<feature type="compositionally biased region" description="Polar residues" evidence="9">
    <location>
        <begin position="44"/>
        <end position="66"/>
    </location>
</feature>
<keyword evidence="6" id="KW-0653">Protein transport</keyword>
<evidence type="ECO:0000256" key="1">
    <source>
        <dbReference type="ARBA" id="ARBA00004442"/>
    </source>
</evidence>
<dbReference type="Proteomes" id="UP000320055">
    <property type="component" value="Unassembled WGS sequence"/>
</dbReference>
<evidence type="ECO:0000259" key="10">
    <source>
        <dbReference type="PROSITE" id="PS51779"/>
    </source>
</evidence>
<proteinExistence type="inferred from homology"/>
<comment type="similarity">
    <text evidence="2">Belongs to the TPS (TC 1.B.20) family.</text>
</comment>
<keyword evidence="8" id="KW-0998">Cell outer membrane</keyword>
<evidence type="ECO:0000256" key="7">
    <source>
        <dbReference type="ARBA" id="ARBA00023136"/>
    </source>
</evidence>
<dbReference type="GO" id="GO:0009279">
    <property type="term" value="C:cell outer membrane"/>
    <property type="evidence" value="ECO:0007669"/>
    <property type="project" value="UniProtKB-SubCell"/>
</dbReference>
<feature type="region of interest" description="Disordered" evidence="9">
    <location>
        <begin position="44"/>
        <end position="94"/>
    </location>
</feature>
<evidence type="ECO:0000256" key="9">
    <source>
        <dbReference type="SAM" id="MobiDB-lite"/>
    </source>
</evidence>